<proteinExistence type="predicted"/>
<dbReference type="AlphaFoldDB" id="A0AAN8KFP2"/>
<accession>A0AAN8KFP2</accession>
<dbReference type="InterPro" id="IPR038538">
    <property type="entry name" value="MTERF_sf"/>
</dbReference>
<protein>
    <submittedName>
        <fullName evidence="1">Uncharacterized protein</fullName>
    </submittedName>
</protein>
<name>A0AAN8KFP2_PATCE</name>
<evidence type="ECO:0000313" key="1">
    <source>
        <dbReference type="EMBL" id="KAK6195366.1"/>
    </source>
</evidence>
<keyword evidence="2" id="KW-1185">Reference proteome</keyword>
<organism evidence="1 2">
    <name type="scientific">Patella caerulea</name>
    <name type="common">Rayed Mediterranean limpet</name>
    <dbReference type="NCBI Taxonomy" id="87958"/>
    <lineage>
        <taxon>Eukaryota</taxon>
        <taxon>Metazoa</taxon>
        <taxon>Spiralia</taxon>
        <taxon>Lophotrochozoa</taxon>
        <taxon>Mollusca</taxon>
        <taxon>Gastropoda</taxon>
        <taxon>Patellogastropoda</taxon>
        <taxon>Patelloidea</taxon>
        <taxon>Patellidae</taxon>
        <taxon>Patella</taxon>
    </lineage>
</organism>
<dbReference type="Gene3D" id="1.25.70.10">
    <property type="entry name" value="Transcription termination factor 3, mitochondrial"/>
    <property type="match status" value="1"/>
</dbReference>
<dbReference type="EMBL" id="JAZGQO010000001">
    <property type="protein sequence ID" value="KAK6195366.1"/>
    <property type="molecule type" value="Genomic_DNA"/>
</dbReference>
<comment type="caution">
    <text evidence="1">The sequence shown here is derived from an EMBL/GenBank/DDBJ whole genome shotgun (WGS) entry which is preliminary data.</text>
</comment>
<dbReference type="Proteomes" id="UP001347796">
    <property type="component" value="Unassembled WGS sequence"/>
</dbReference>
<evidence type="ECO:0000313" key="2">
    <source>
        <dbReference type="Proteomes" id="UP001347796"/>
    </source>
</evidence>
<sequence>MLPIGRSLIRIWSLNFYRQFSPLADCPVKCQRLSTTPALTADRINQYGNRKDKPANENHVQSDVIEHLNELINGRIITVASNKELQSRVTLLQSLGLSIEDIVENAFLVKLPECDILKHAQKIKGSNFSKQQFSELLNEDGSSIPVMYKPVCEVLVDELNISTKDVTDLWNKYSFFRKINSKDLQQKIGYLKEKGLTPEDIFKYSSALKFSLANLQDKIHKIDSFKEAGYIEKDFNFAPWLCQVSRKESIQKKTHWTVLPERADILSEALQVTKKDLQSVKYFNRVSLDLILKKYELLKSYGITGKDVINRPNIMLVSYDKIKEAVEHAAEFGIENQTIAEIYIRCNFKKIPKQSGGARQYAYLAEKLGMPCEKLRRSLDSKWMSERLNMKNNVEFLQGQGFSLRDLQTFPIVLGHEHEYLKNFASSLPHRPELHPFEKYAEDKVLLLNSLQYYIEQSVGFTGRAIIADTNDAEDTTLEERFDPNIKEYLEDDFYEEDEDDDYRNYGHLENSALAF</sequence>
<reference evidence="1 2" key="1">
    <citation type="submission" date="2024-01" db="EMBL/GenBank/DDBJ databases">
        <title>The genome of the rayed Mediterranean limpet Patella caerulea (Linnaeus, 1758).</title>
        <authorList>
            <person name="Anh-Thu Weber A."/>
            <person name="Halstead-Nussloch G."/>
        </authorList>
    </citation>
    <scope>NUCLEOTIDE SEQUENCE [LARGE SCALE GENOMIC DNA]</scope>
    <source>
        <strain evidence="1">AATW-2023a</strain>
        <tissue evidence="1">Whole specimen</tissue>
    </source>
</reference>
<gene>
    <name evidence="1" type="ORF">SNE40_000815</name>
</gene>